<dbReference type="Pfam" id="PF13407">
    <property type="entry name" value="Peripla_BP_4"/>
    <property type="match status" value="1"/>
</dbReference>
<keyword evidence="3 6" id="KW-0238">DNA-binding</keyword>
<evidence type="ECO:0000313" key="6">
    <source>
        <dbReference type="EMBL" id="RWR06142.1"/>
    </source>
</evidence>
<keyword evidence="4" id="KW-0804">Transcription</keyword>
<dbReference type="GO" id="GO:0003700">
    <property type="term" value="F:DNA-binding transcription factor activity"/>
    <property type="evidence" value="ECO:0007669"/>
    <property type="project" value="TreeGrafter"/>
</dbReference>
<proteinExistence type="predicted"/>
<dbReference type="InterPro" id="IPR000843">
    <property type="entry name" value="HTH_LacI"/>
</dbReference>
<comment type="caution">
    <text evidence="6">The sequence shown here is derived from an EMBL/GenBank/DDBJ whole genome shotgun (WGS) entry which is preliminary data.</text>
</comment>
<keyword evidence="1" id="KW-0678">Repressor</keyword>
<dbReference type="Pfam" id="PF00356">
    <property type="entry name" value="LacI"/>
    <property type="match status" value="1"/>
</dbReference>
<dbReference type="CDD" id="cd01392">
    <property type="entry name" value="HTH_LacI"/>
    <property type="match status" value="1"/>
</dbReference>
<dbReference type="PANTHER" id="PTHR30146">
    <property type="entry name" value="LACI-RELATED TRANSCRIPTIONAL REPRESSOR"/>
    <property type="match status" value="1"/>
</dbReference>
<keyword evidence="2" id="KW-0805">Transcription regulation</keyword>
<reference evidence="6 7" key="2">
    <citation type="submission" date="2019-01" db="EMBL/GenBank/DDBJ databases">
        <authorList>
            <person name="Li Y."/>
        </authorList>
    </citation>
    <scope>NUCLEOTIDE SEQUENCE [LARGE SCALE GENOMIC DNA]</scope>
    <source>
        <strain evidence="6 7">2D-5</strain>
    </source>
</reference>
<reference evidence="6 7" key="1">
    <citation type="submission" date="2019-01" db="EMBL/GenBank/DDBJ databases">
        <title>Sinorhodobacter populi sp. nov. isolated from the symptomatic bark tissue of Populus euramericana canker.</title>
        <authorList>
            <person name="Xu G."/>
        </authorList>
    </citation>
    <scope>NUCLEOTIDE SEQUENCE [LARGE SCALE GENOMIC DNA]</scope>
    <source>
        <strain evidence="6 7">2D-5</strain>
    </source>
</reference>
<dbReference type="SUPFAM" id="SSF53822">
    <property type="entry name" value="Periplasmic binding protein-like I"/>
    <property type="match status" value="1"/>
</dbReference>
<feature type="domain" description="HTH lacI-type" evidence="5">
    <location>
        <begin position="16"/>
        <end position="73"/>
    </location>
</feature>
<evidence type="ECO:0000256" key="3">
    <source>
        <dbReference type="ARBA" id="ARBA00023125"/>
    </source>
</evidence>
<dbReference type="PANTHER" id="PTHR30146:SF45">
    <property type="entry name" value="CATABOLITE REPRESSOR_ACTIVATOR"/>
    <property type="match status" value="1"/>
</dbReference>
<dbReference type="Proteomes" id="UP000285710">
    <property type="component" value="Unassembled WGS sequence"/>
</dbReference>
<dbReference type="Gene3D" id="3.40.50.2300">
    <property type="match status" value="2"/>
</dbReference>
<evidence type="ECO:0000259" key="5">
    <source>
        <dbReference type="PROSITE" id="PS50932"/>
    </source>
</evidence>
<name>A0A443ILB2_9RHOB</name>
<dbReference type="InterPro" id="IPR010982">
    <property type="entry name" value="Lambda_DNA-bd_dom_sf"/>
</dbReference>
<dbReference type="InterPro" id="IPR028082">
    <property type="entry name" value="Peripla_BP_I"/>
</dbReference>
<evidence type="ECO:0000256" key="4">
    <source>
        <dbReference type="ARBA" id="ARBA00023163"/>
    </source>
</evidence>
<protein>
    <submittedName>
        <fullName evidence="6">LacI family DNA-binding transcriptional regulator</fullName>
    </submittedName>
</protein>
<dbReference type="AlphaFoldDB" id="A0A443ILB2"/>
<keyword evidence="7" id="KW-1185">Reference proteome</keyword>
<dbReference type="GO" id="GO:0000976">
    <property type="term" value="F:transcription cis-regulatory region binding"/>
    <property type="evidence" value="ECO:0007669"/>
    <property type="project" value="TreeGrafter"/>
</dbReference>
<dbReference type="Gene3D" id="1.10.260.40">
    <property type="entry name" value="lambda repressor-like DNA-binding domains"/>
    <property type="match status" value="1"/>
</dbReference>
<evidence type="ECO:0000256" key="1">
    <source>
        <dbReference type="ARBA" id="ARBA00022491"/>
    </source>
</evidence>
<evidence type="ECO:0000256" key="2">
    <source>
        <dbReference type="ARBA" id="ARBA00023015"/>
    </source>
</evidence>
<gene>
    <name evidence="6" type="ORF">D2T33_18910</name>
</gene>
<organism evidence="6 7">
    <name type="scientific">Paenirhodobacter populi</name>
    <dbReference type="NCBI Taxonomy" id="2306993"/>
    <lineage>
        <taxon>Bacteria</taxon>
        <taxon>Pseudomonadati</taxon>
        <taxon>Pseudomonadota</taxon>
        <taxon>Alphaproteobacteria</taxon>
        <taxon>Rhodobacterales</taxon>
        <taxon>Rhodobacter group</taxon>
        <taxon>Paenirhodobacter</taxon>
    </lineage>
</organism>
<dbReference type="PROSITE" id="PS50932">
    <property type="entry name" value="HTH_LACI_2"/>
    <property type="match status" value="1"/>
</dbReference>
<sequence>MQEDEVSAKPETPRQTTIYDIARQVGLSASTVSAVLNGNWKSRRISEKTAERIRLVADRQGFALNQQARALRRQRSNLIGMIMPKYDNRYFSSIAEQFEHRARIRGLFPIITCTSRDPELELQAARTLLSYKVDCVIATGATNPDLISDICRASGVLNYNLDLPGSRAPSVISDNYGGALVLTSRVLAACAAEAGRPEPLAFIGGRSTDHNTLERLRAFRDAHAQAGIAPREDMILTTGYAAERAEQAVTQLAAAMPTLPAGVFVNSTSALEGVMRWLRTHHPEATIPHIGSFDWDPFAALIDSRILMARQDVETMLDILFDMMAERAQDRHCTEVPVRQIASASED</sequence>
<evidence type="ECO:0000313" key="7">
    <source>
        <dbReference type="Proteomes" id="UP000285710"/>
    </source>
</evidence>
<dbReference type="SUPFAM" id="SSF47413">
    <property type="entry name" value="lambda repressor-like DNA-binding domains"/>
    <property type="match status" value="1"/>
</dbReference>
<dbReference type="InterPro" id="IPR025997">
    <property type="entry name" value="SBP_2_dom"/>
</dbReference>
<dbReference type="EMBL" id="SAUW01000030">
    <property type="protein sequence ID" value="RWR06142.1"/>
    <property type="molecule type" value="Genomic_DNA"/>
</dbReference>
<accession>A0A443ILB2</accession>
<dbReference type="SMART" id="SM00354">
    <property type="entry name" value="HTH_LACI"/>
    <property type="match status" value="1"/>
</dbReference>